<reference evidence="2 3" key="1">
    <citation type="journal article" date="2012" name="J. Bacteriol.">
        <title>Genome sequence of the pathogenic Herbaspirillum seropedicae strain Os34, isolated from rice roots.</title>
        <authorList>
            <person name="Ye W."/>
            <person name="Ye S."/>
            <person name="Liu J."/>
            <person name="Chang S."/>
            <person name="Chen M."/>
            <person name="Zhu B."/>
            <person name="Guo L."/>
            <person name="An Q."/>
        </authorList>
    </citation>
    <scope>NUCLEOTIDE SEQUENCE [LARGE SCALE GENOMIC DNA]</scope>
    <source>
        <strain evidence="2 3">Os34</strain>
    </source>
</reference>
<sequence>MSQLLGQLVGNREIIPYSPAIARAIGCVEATLFLAQGLHWQSKIKPGEWFYKLRDAERNSSGVMLPPSKPDQQSWEWELGLSRARQESARKKLKELGLLEEKLSGIPAKLYYRFPLDRFADFLLAQMGENSPTGWSLSDHQDGEPPSSKQGRYIPTLTKTTSETTSKTTTTHKRASRGSSVSSISENLEIEPCIEQYRAIINVALRRIECTSSQQDIVDELAGVTEAARQGKKPEIVSPRRWLEAIVQRYLKGEFTIDLGVGVQKRRANRVNSQDLSLPIASSPTDRKVAKQRMQEIRALMRTRPAYNYSNKG</sequence>
<proteinExistence type="predicted"/>
<gene>
    <name evidence="2" type="ORF">C798_19375</name>
</gene>
<evidence type="ECO:0000313" key="2">
    <source>
        <dbReference type="EMBL" id="QJQ02319.1"/>
    </source>
</evidence>
<dbReference type="AlphaFoldDB" id="A0A6M3ZUI5"/>
<organism evidence="2 3">
    <name type="scientific">Herbaspirillum rubrisubalbicans Os34</name>
    <dbReference type="NCBI Taxonomy" id="1235827"/>
    <lineage>
        <taxon>Bacteria</taxon>
        <taxon>Pseudomonadati</taxon>
        <taxon>Pseudomonadota</taxon>
        <taxon>Betaproteobacteria</taxon>
        <taxon>Burkholderiales</taxon>
        <taxon>Oxalobacteraceae</taxon>
        <taxon>Herbaspirillum</taxon>
    </lineage>
</organism>
<protein>
    <recommendedName>
        <fullName evidence="4">Replication protein O</fullName>
    </recommendedName>
</protein>
<accession>A0A6M3ZUI5</accession>
<evidence type="ECO:0000313" key="3">
    <source>
        <dbReference type="Proteomes" id="UP000501648"/>
    </source>
</evidence>
<dbReference type="EMBL" id="CP008956">
    <property type="protein sequence ID" value="QJQ02319.1"/>
    <property type="molecule type" value="Genomic_DNA"/>
</dbReference>
<evidence type="ECO:0000256" key="1">
    <source>
        <dbReference type="SAM" id="MobiDB-lite"/>
    </source>
</evidence>
<dbReference type="Proteomes" id="UP000501648">
    <property type="component" value="Chromosome"/>
</dbReference>
<feature type="region of interest" description="Disordered" evidence="1">
    <location>
        <begin position="132"/>
        <end position="178"/>
    </location>
</feature>
<feature type="compositionally biased region" description="Low complexity" evidence="1">
    <location>
        <begin position="156"/>
        <end position="169"/>
    </location>
</feature>
<name>A0A6M3ZUI5_9BURK</name>
<evidence type="ECO:0008006" key="4">
    <source>
        <dbReference type="Google" id="ProtNLM"/>
    </source>
</evidence>